<comment type="caution">
    <text evidence="2">The sequence shown here is derived from an EMBL/GenBank/DDBJ whole genome shotgun (WGS) entry which is preliminary data.</text>
</comment>
<accession>A0ABV8RHR7</accession>
<dbReference type="Proteomes" id="UP001595887">
    <property type="component" value="Unassembled WGS sequence"/>
</dbReference>
<organism evidence="2 3">
    <name type="scientific">Sphingorhabdus arenilitoris</name>
    <dbReference type="NCBI Taxonomy" id="1490041"/>
    <lineage>
        <taxon>Bacteria</taxon>
        <taxon>Pseudomonadati</taxon>
        <taxon>Pseudomonadota</taxon>
        <taxon>Alphaproteobacteria</taxon>
        <taxon>Sphingomonadales</taxon>
        <taxon>Sphingomonadaceae</taxon>
        <taxon>Sphingorhabdus</taxon>
    </lineage>
</organism>
<keyword evidence="3" id="KW-1185">Reference proteome</keyword>
<dbReference type="GO" id="GO:0004497">
    <property type="term" value="F:monooxygenase activity"/>
    <property type="evidence" value="ECO:0007669"/>
    <property type="project" value="UniProtKB-KW"/>
</dbReference>
<dbReference type="EMBL" id="JBHSDH010000013">
    <property type="protein sequence ID" value="MFC4292294.1"/>
    <property type="molecule type" value="Genomic_DNA"/>
</dbReference>
<dbReference type="EC" id="1.-.-.-" evidence="2"/>
<dbReference type="PROSITE" id="PS51725">
    <property type="entry name" value="ABM"/>
    <property type="match status" value="1"/>
</dbReference>
<feature type="domain" description="ABM" evidence="1">
    <location>
        <begin position="35"/>
        <end position="121"/>
    </location>
</feature>
<dbReference type="InterPro" id="IPR011008">
    <property type="entry name" value="Dimeric_a/b-barrel"/>
</dbReference>
<dbReference type="Gene3D" id="3.30.70.100">
    <property type="match status" value="1"/>
</dbReference>
<keyword evidence="2" id="KW-0560">Oxidoreductase</keyword>
<evidence type="ECO:0000313" key="3">
    <source>
        <dbReference type="Proteomes" id="UP001595887"/>
    </source>
</evidence>
<dbReference type="InterPro" id="IPR007138">
    <property type="entry name" value="ABM_dom"/>
</dbReference>
<evidence type="ECO:0000259" key="1">
    <source>
        <dbReference type="PROSITE" id="PS51725"/>
    </source>
</evidence>
<keyword evidence="2" id="KW-0503">Monooxygenase</keyword>
<dbReference type="RefSeq" id="WP_381424967.1">
    <property type="nucleotide sequence ID" value="NZ_JBHSDH010000013.1"/>
</dbReference>
<reference evidence="3" key="1">
    <citation type="journal article" date="2019" name="Int. J. Syst. Evol. Microbiol.">
        <title>The Global Catalogue of Microorganisms (GCM) 10K type strain sequencing project: providing services to taxonomists for standard genome sequencing and annotation.</title>
        <authorList>
            <consortium name="The Broad Institute Genomics Platform"/>
            <consortium name="The Broad Institute Genome Sequencing Center for Infectious Disease"/>
            <person name="Wu L."/>
            <person name="Ma J."/>
        </authorList>
    </citation>
    <scope>NUCLEOTIDE SEQUENCE [LARGE SCALE GENOMIC DNA]</scope>
    <source>
        <strain evidence="3">CECT 8531</strain>
    </source>
</reference>
<dbReference type="Pfam" id="PF03992">
    <property type="entry name" value="ABM"/>
    <property type="match status" value="1"/>
</dbReference>
<proteinExistence type="predicted"/>
<evidence type="ECO:0000313" key="2">
    <source>
        <dbReference type="EMBL" id="MFC4292294.1"/>
    </source>
</evidence>
<sequence>MDRRDMLTAMLAMVPILLAEHRLEATKMEEVIPQYGLIGQITSQPGKRAELIAILKQGTADMPGNMGYVIGKDSADDNAIWIVEIWATKEDHAASLALPSVQSAIAQGRPLIAGFGHRFEFKPS</sequence>
<protein>
    <submittedName>
        <fullName evidence="2">Quinol monooxygenase</fullName>
        <ecNumber evidence="2">1.-.-.-</ecNumber>
    </submittedName>
</protein>
<name>A0ABV8RHR7_9SPHN</name>
<dbReference type="SUPFAM" id="SSF54909">
    <property type="entry name" value="Dimeric alpha+beta barrel"/>
    <property type="match status" value="1"/>
</dbReference>
<gene>
    <name evidence="2" type="ORF">ACFOWX_07690</name>
</gene>